<organism evidence="1 2">
    <name type="scientific">Chara braunii</name>
    <name type="common">Braun's stonewort</name>
    <dbReference type="NCBI Taxonomy" id="69332"/>
    <lineage>
        <taxon>Eukaryota</taxon>
        <taxon>Viridiplantae</taxon>
        <taxon>Streptophyta</taxon>
        <taxon>Charophyceae</taxon>
        <taxon>Charales</taxon>
        <taxon>Characeae</taxon>
        <taxon>Chara</taxon>
    </lineage>
</organism>
<dbReference type="Gramene" id="GBG82574">
    <property type="protein sequence ID" value="GBG82574"/>
    <property type="gene ID" value="CBR_g34950"/>
</dbReference>
<evidence type="ECO:0000313" key="2">
    <source>
        <dbReference type="Proteomes" id="UP000265515"/>
    </source>
</evidence>
<gene>
    <name evidence="1" type="ORF">CBR_g34950</name>
</gene>
<accession>A0A388LJR7</accession>
<reference evidence="1 2" key="1">
    <citation type="journal article" date="2018" name="Cell">
        <title>The Chara Genome: Secondary Complexity and Implications for Plant Terrestrialization.</title>
        <authorList>
            <person name="Nishiyama T."/>
            <person name="Sakayama H."/>
            <person name="Vries J.D."/>
            <person name="Buschmann H."/>
            <person name="Saint-Marcoux D."/>
            <person name="Ullrich K.K."/>
            <person name="Haas F.B."/>
            <person name="Vanderstraeten L."/>
            <person name="Becker D."/>
            <person name="Lang D."/>
            <person name="Vosolsobe S."/>
            <person name="Rombauts S."/>
            <person name="Wilhelmsson P.K.I."/>
            <person name="Janitza P."/>
            <person name="Kern R."/>
            <person name="Heyl A."/>
            <person name="Rumpler F."/>
            <person name="Villalobos L.I.A.C."/>
            <person name="Clay J.M."/>
            <person name="Skokan R."/>
            <person name="Toyoda A."/>
            <person name="Suzuki Y."/>
            <person name="Kagoshima H."/>
            <person name="Schijlen E."/>
            <person name="Tajeshwar N."/>
            <person name="Catarino B."/>
            <person name="Hetherington A.J."/>
            <person name="Saltykova A."/>
            <person name="Bonnot C."/>
            <person name="Breuninger H."/>
            <person name="Symeonidi A."/>
            <person name="Radhakrishnan G.V."/>
            <person name="Van Nieuwerburgh F."/>
            <person name="Deforce D."/>
            <person name="Chang C."/>
            <person name="Karol K.G."/>
            <person name="Hedrich R."/>
            <person name="Ulvskov P."/>
            <person name="Glockner G."/>
            <person name="Delwiche C.F."/>
            <person name="Petrasek J."/>
            <person name="Van de Peer Y."/>
            <person name="Friml J."/>
            <person name="Beilby M."/>
            <person name="Dolan L."/>
            <person name="Kohara Y."/>
            <person name="Sugano S."/>
            <person name="Fujiyama A."/>
            <person name="Delaux P.-M."/>
            <person name="Quint M."/>
            <person name="TheiBen G."/>
            <person name="Hagemann M."/>
            <person name="Harholt J."/>
            <person name="Dunand C."/>
            <person name="Zachgo S."/>
            <person name="Langdale J."/>
            <person name="Maumus F."/>
            <person name="Straeten D.V.D."/>
            <person name="Gould S.B."/>
            <person name="Rensing S.A."/>
        </authorList>
    </citation>
    <scope>NUCLEOTIDE SEQUENCE [LARGE SCALE GENOMIC DNA]</scope>
    <source>
        <strain evidence="1 2">S276</strain>
    </source>
</reference>
<protein>
    <submittedName>
        <fullName evidence="1">Uncharacterized protein</fullName>
    </submittedName>
</protein>
<comment type="caution">
    <text evidence="1">The sequence shown here is derived from an EMBL/GenBank/DDBJ whole genome shotgun (WGS) entry which is preliminary data.</text>
</comment>
<dbReference type="AlphaFoldDB" id="A0A388LJR7"/>
<dbReference type="Proteomes" id="UP000265515">
    <property type="component" value="Unassembled WGS sequence"/>
</dbReference>
<evidence type="ECO:0000313" key="1">
    <source>
        <dbReference type="EMBL" id="GBG82574.1"/>
    </source>
</evidence>
<proteinExistence type="predicted"/>
<dbReference type="EMBL" id="BFEA01000411">
    <property type="protein sequence ID" value="GBG82574.1"/>
    <property type="molecule type" value="Genomic_DNA"/>
</dbReference>
<name>A0A388LJR7_CHABU</name>
<keyword evidence="2" id="KW-1185">Reference proteome</keyword>
<sequence length="83" mass="8802">MQCLQRSFGYGVPILAFGAELLSSGDLFQSELCSACGRNVVSGSKRGGEAMALSSREQLCASVSCLCSRLKLVRVMSAVVPQR</sequence>